<keyword evidence="5" id="KW-1185">Reference proteome</keyword>
<dbReference type="PANTHER" id="PTHR43479:SF21">
    <property type="entry name" value="TRANSCRIPTIONAL REGULATOR, TETR FAMILY"/>
    <property type="match status" value="1"/>
</dbReference>
<dbReference type="InterPro" id="IPR050624">
    <property type="entry name" value="HTH-type_Tx_Regulator"/>
</dbReference>
<dbReference type="PROSITE" id="PS50977">
    <property type="entry name" value="HTH_TETR_2"/>
    <property type="match status" value="1"/>
</dbReference>
<dbReference type="PROSITE" id="PS01081">
    <property type="entry name" value="HTH_TETR_1"/>
    <property type="match status" value="1"/>
</dbReference>
<dbReference type="Proteomes" id="UP000273145">
    <property type="component" value="Chromosome"/>
</dbReference>
<evidence type="ECO:0000256" key="2">
    <source>
        <dbReference type="PROSITE-ProRule" id="PRU00335"/>
    </source>
</evidence>
<dbReference type="PRINTS" id="PR00455">
    <property type="entry name" value="HTHTETR"/>
</dbReference>
<feature type="DNA-binding region" description="H-T-H motif" evidence="2">
    <location>
        <begin position="21"/>
        <end position="40"/>
    </location>
</feature>
<dbReference type="GO" id="GO:0003677">
    <property type="term" value="F:DNA binding"/>
    <property type="evidence" value="ECO:0007669"/>
    <property type="project" value="UniProtKB-UniRule"/>
</dbReference>
<evidence type="ECO:0000313" key="4">
    <source>
        <dbReference type="EMBL" id="AZK47912.1"/>
    </source>
</evidence>
<evidence type="ECO:0000313" key="5">
    <source>
        <dbReference type="Proteomes" id="UP000273145"/>
    </source>
</evidence>
<dbReference type="InterPro" id="IPR036271">
    <property type="entry name" value="Tet_transcr_reg_TetR-rel_C_sf"/>
</dbReference>
<dbReference type="InterPro" id="IPR009057">
    <property type="entry name" value="Homeodomain-like_sf"/>
</dbReference>
<evidence type="ECO:0000259" key="3">
    <source>
        <dbReference type="PROSITE" id="PS50977"/>
    </source>
</evidence>
<dbReference type="Gene3D" id="1.10.357.10">
    <property type="entry name" value="Tetracycline Repressor, domain 2"/>
    <property type="match status" value="1"/>
</dbReference>
<evidence type="ECO:0000256" key="1">
    <source>
        <dbReference type="ARBA" id="ARBA00023125"/>
    </source>
</evidence>
<reference evidence="4 5" key="1">
    <citation type="submission" date="2018-11" db="EMBL/GenBank/DDBJ databases">
        <title>Genome sequencing of Paenibacillus lentus DSM25539(T).</title>
        <authorList>
            <person name="Kook J.-K."/>
            <person name="Park S.-N."/>
            <person name="Lim Y.K."/>
        </authorList>
    </citation>
    <scope>NUCLEOTIDE SEQUENCE [LARGE SCALE GENOMIC DNA]</scope>
    <source>
        <strain evidence="4 5">DSM 25539</strain>
    </source>
</reference>
<sequence length="187" mass="21832">MKKRLQETVLELIVQKGLKFTMNDIAARQGISKRTIYEHFNSKQHIIETLVDDAIKEVKQREQMIFQQKNWSYEQKLKAVLLIVPSGLRFGDTEVLMQMKRFAPNEWEKIDHLLQDEWKTVQQIIELGIQEGEFRSLHVPSVIQLLRGASMAIFDPDFHTHEVKPLPEAVATMVDVVMHGMINKREL</sequence>
<feature type="domain" description="HTH tetR-type" evidence="3">
    <location>
        <begin position="1"/>
        <end position="58"/>
    </location>
</feature>
<dbReference type="SUPFAM" id="SSF46689">
    <property type="entry name" value="Homeodomain-like"/>
    <property type="match status" value="1"/>
</dbReference>
<dbReference type="InterPro" id="IPR001647">
    <property type="entry name" value="HTH_TetR"/>
</dbReference>
<dbReference type="KEGG" id="plen:EIM92_18510"/>
<dbReference type="RefSeq" id="WP_125084081.1">
    <property type="nucleotide sequence ID" value="NZ_CP034248.1"/>
</dbReference>
<keyword evidence="1 2" id="KW-0238">DNA-binding</keyword>
<dbReference type="OrthoDB" id="9812134at2"/>
<dbReference type="Pfam" id="PF00440">
    <property type="entry name" value="TetR_N"/>
    <property type="match status" value="1"/>
</dbReference>
<dbReference type="PANTHER" id="PTHR43479">
    <property type="entry name" value="ACREF/ENVCD OPERON REPRESSOR-RELATED"/>
    <property type="match status" value="1"/>
</dbReference>
<protein>
    <submittedName>
        <fullName evidence="4">TetR/AcrR family transcriptional regulator</fullName>
    </submittedName>
</protein>
<proteinExistence type="predicted"/>
<organism evidence="4 5">
    <name type="scientific">Paenibacillus lentus</name>
    <dbReference type="NCBI Taxonomy" id="1338368"/>
    <lineage>
        <taxon>Bacteria</taxon>
        <taxon>Bacillati</taxon>
        <taxon>Bacillota</taxon>
        <taxon>Bacilli</taxon>
        <taxon>Bacillales</taxon>
        <taxon>Paenibacillaceae</taxon>
        <taxon>Paenibacillus</taxon>
    </lineage>
</organism>
<name>A0A3Q8SDA2_9BACL</name>
<dbReference type="AlphaFoldDB" id="A0A3Q8SDA2"/>
<accession>A0A3Q8SDA2</accession>
<dbReference type="InterPro" id="IPR023772">
    <property type="entry name" value="DNA-bd_HTH_TetR-type_CS"/>
</dbReference>
<dbReference type="EMBL" id="CP034248">
    <property type="protein sequence ID" value="AZK47912.1"/>
    <property type="molecule type" value="Genomic_DNA"/>
</dbReference>
<dbReference type="SUPFAM" id="SSF48498">
    <property type="entry name" value="Tetracyclin repressor-like, C-terminal domain"/>
    <property type="match status" value="1"/>
</dbReference>
<gene>
    <name evidence="4" type="ORF">EIM92_18510</name>
</gene>